<dbReference type="InterPro" id="IPR050563">
    <property type="entry name" value="4-hydroxybenzoyl-CoA_TE"/>
</dbReference>
<organism evidence="2 3">
    <name type="scientific">Bermanella marisrubri</name>
    <dbReference type="NCBI Taxonomy" id="207949"/>
    <lineage>
        <taxon>Bacteria</taxon>
        <taxon>Pseudomonadati</taxon>
        <taxon>Pseudomonadota</taxon>
        <taxon>Gammaproteobacteria</taxon>
        <taxon>Oceanospirillales</taxon>
        <taxon>Oceanospirillaceae</taxon>
        <taxon>Bermanella</taxon>
    </lineage>
</organism>
<proteinExistence type="predicted"/>
<protein>
    <submittedName>
        <fullName evidence="2">Predicted thioesterase</fullName>
    </submittedName>
</protein>
<comment type="caution">
    <text evidence="2">The sequence shown here is derived from an EMBL/GenBank/DDBJ whole genome shotgun (WGS) entry which is preliminary data.</text>
</comment>
<dbReference type="AlphaFoldDB" id="Q1MZL2"/>
<dbReference type="CDD" id="cd00586">
    <property type="entry name" value="4HBT"/>
    <property type="match status" value="1"/>
</dbReference>
<dbReference type="PANTHER" id="PTHR31793:SF37">
    <property type="entry name" value="ACYL-COA THIOESTER HYDROLASE YBGC"/>
    <property type="match status" value="1"/>
</dbReference>
<dbReference type="GO" id="GO:0047617">
    <property type="term" value="F:fatty acyl-CoA hydrolase activity"/>
    <property type="evidence" value="ECO:0007669"/>
    <property type="project" value="TreeGrafter"/>
</dbReference>
<sequence length="154" mass="17947">MSDMQWDYEQPFTMEVCIAEKDTDRLGHTNNQVYLNWMEEISWQHIEAVGITWEKQEADGKAMAIRHTELDYENASYAGEQIIVATWITSCERRMTTSRAFQIVRVQDQKTLVRGRCDYVCIDLKRGKPARMPDWYEATLKSMIPESLSAASQE</sequence>
<dbReference type="Proteomes" id="UP000004263">
    <property type="component" value="Unassembled WGS sequence"/>
</dbReference>
<dbReference type="EMBL" id="AAQH01000018">
    <property type="protein sequence ID" value="EAT11399.1"/>
    <property type="molecule type" value="Genomic_DNA"/>
</dbReference>
<keyword evidence="3" id="KW-1185">Reference proteome</keyword>
<dbReference type="OrthoDB" id="9801517at2"/>
<dbReference type="RefSeq" id="WP_007016618.1">
    <property type="nucleotide sequence ID" value="NZ_AAQH01000018.1"/>
</dbReference>
<reference evidence="2 3" key="1">
    <citation type="submission" date="2006-03" db="EMBL/GenBank/DDBJ databases">
        <authorList>
            <person name="Pinhassi J."/>
            <person name="Pedros-Alio C."/>
            <person name="Ferriera S."/>
            <person name="Johnson J."/>
            <person name="Kravitz S."/>
            <person name="Halpern A."/>
            <person name="Remington K."/>
            <person name="Beeson K."/>
            <person name="Tran B."/>
            <person name="Rogers Y.-H."/>
            <person name="Friedman R."/>
            <person name="Venter J.C."/>
        </authorList>
    </citation>
    <scope>NUCLEOTIDE SEQUENCE [LARGE SCALE GENOMIC DNA]</scope>
    <source>
        <strain evidence="2 3">RED65</strain>
    </source>
</reference>
<dbReference type="STRING" id="207949.RED65_05767"/>
<gene>
    <name evidence="2" type="ORF">RED65_05767</name>
</gene>
<keyword evidence="1" id="KW-0378">Hydrolase</keyword>
<dbReference type="PANTHER" id="PTHR31793">
    <property type="entry name" value="4-HYDROXYBENZOYL-COA THIOESTERASE FAMILY MEMBER"/>
    <property type="match status" value="1"/>
</dbReference>
<name>Q1MZL2_9GAMM</name>
<accession>Q1MZL2</accession>
<dbReference type="Gene3D" id="3.10.129.10">
    <property type="entry name" value="Hotdog Thioesterase"/>
    <property type="match status" value="1"/>
</dbReference>
<dbReference type="Pfam" id="PF13279">
    <property type="entry name" value="4HBT_2"/>
    <property type="match status" value="1"/>
</dbReference>
<dbReference type="InterPro" id="IPR029069">
    <property type="entry name" value="HotDog_dom_sf"/>
</dbReference>
<evidence type="ECO:0000313" key="2">
    <source>
        <dbReference type="EMBL" id="EAT11399.1"/>
    </source>
</evidence>
<dbReference type="SUPFAM" id="SSF54637">
    <property type="entry name" value="Thioesterase/thiol ester dehydrase-isomerase"/>
    <property type="match status" value="1"/>
</dbReference>
<evidence type="ECO:0000313" key="3">
    <source>
        <dbReference type="Proteomes" id="UP000004263"/>
    </source>
</evidence>
<evidence type="ECO:0000256" key="1">
    <source>
        <dbReference type="ARBA" id="ARBA00022801"/>
    </source>
</evidence>
<dbReference type="HOGENOM" id="CLU_101141_4_1_6"/>